<dbReference type="PANTHER" id="PTHR47738">
    <property type="entry name" value="PTS SYSTEM FRUCTOSE-LIKE EIIA COMPONENT-RELATED"/>
    <property type="match status" value="1"/>
</dbReference>
<dbReference type="InterPro" id="IPR051541">
    <property type="entry name" value="PTS_SugarTrans_NitroReg"/>
</dbReference>
<dbReference type="PROSITE" id="PS51094">
    <property type="entry name" value="PTS_EIIA_TYPE_2"/>
    <property type="match status" value="1"/>
</dbReference>
<evidence type="ECO:0000259" key="1">
    <source>
        <dbReference type="PROSITE" id="PS51094"/>
    </source>
</evidence>
<evidence type="ECO:0000313" key="2">
    <source>
        <dbReference type="EMBL" id="NMD86164.1"/>
    </source>
</evidence>
<dbReference type="PANTHER" id="PTHR47738:SF1">
    <property type="entry name" value="NITROGEN REGULATORY PROTEIN"/>
    <property type="match status" value="1"/>
</dbReference>
<dbReference type="AlphaFoldDB" id="A0A2U1B7L9"/>
<evidence type="ECO:0000313" key="3">
    <source>
        <dbReference type="EMBL" id="PVY44592.1"/>
    </source>
</evidence>
<dbReference type="EMBL" id="JABAEW010000008">
    <property type="protein sequence ID" value="NMD86164.1"/>
    <property type="molecule type" value="Genomic_DNA"/>
</dbReference>
<comment type="caution">
    <text evidence="3">The sequence shown here is derived from an EMBL/GenBank/DDBJ whole genome shotgun (WGS) entry which is preliminary data.</text>
</comment>
<evidence type="ECO:0000313" key="5">
    <source>
        <dbReference type="Proteomes" id="UP000576225"/>
    </source>
</evidence>
<feature type="domain" description="PTS EIIA type-2" evidence="1">
    <location>
        <begin position="6"/>
        <end position="151"/>
    </location>
</feature>
<sequence>MKYDFTQYVTKDSVMSLDGRNKLEIMDQLITRAADLTKLNRDVIFRLTWKREQMMTTGVGGMLALPHIRVNDITRPYVIIGVCENPIEDYQGQDDQPVRVVVFTVAPDENQEAYLQLLSSISRKLRNSALIEELVGCVGAPARILEVIKREEA</sequence>
<dbReference type="SUPFAM" id="SSF55804">
    <property type="entry name" value="Phoshotransferase/anion transport protein"/>
    <property type="match status" value="1"/>
</dbReference>
<dbReference type="Gene3D" id="3.40.930.10">
    <property type="entry name" value="Mannitol-specific EII, Chain A"/>
    <property type="match status" value="1"/>
</dbReference>
<dbReference type="Proteomes" id="UP000576225">
    <property type="component" value="Unassembled WGS sequence"/>
</dbReference>
<keyword evidence="4" id="KW-1185">Reference proteome</keyword>
<name>A0A2U1B7L9_9BACT</name>
<dbReference type="GO" id="GO:0030295">
    <property type="term" value="F:protein kinase activator activity"/>
    <property type="evidence" value="ECO:0007669"/>
    <property type="project" value="TreeGrafter"/>
</dbReference>
<dbReference type="GO" id="GO:0016740">
    <property type="term" value="F:transferase activity"/>
    <property type="evidence" value="ECO:0007669"/>
    <property type="project" value="UniProtKB-KW"/>
</dbReference>
<gene>
    <name evidence="3" type="ORF">C8D82_106110</name>
    <name evidence="2" type="ORF">HF882_06155</name>
</gene>
<organism evidence="3 4">
    <name type="scientific">Victivallis vadensis</name>
    <dbReference type="NCBI Taxonomy" id="172901"/>
    <lineage>
        <taxon>Bacteria</taxon>
        <taxon>Pseudomonadati</taxon>
        <taxon>Lentisphaerota</taxon>
        <taxon>Lentisphaeria</taxon>
        <taxon>Victivallales</taxon>
        <taxon>Victivallaceae</taxon>
        <taxon>Victivallis</taxon>
    </lineage>
</organism>
<reference evidence="3 4" key="1">
    <citation type="submission" date="2018-04" db="EMBL/GenBank/DDBJ databases">
        <title>Genomic Encyclopedia of Type Strains, Phase IV (KMG-IV): sequencing the most valuable type-strain genomes for metagenomic binning, comparative biology and taxonomic classification.</title>
        <authorList>
            <person name="Goeker M."/>
        </authorList>
    </citation>
    <scope>NUCLEOTIDE SEQUENCE [LARGE SCALE GENOMIC DNA]</scope>
    <source>
        <strain evidence="3 4">DSM 14823</strain>
    </source>
</reference>
<dbReference type="Pfam" id="PF00359">
    <property type="entry name" value="PTS_EIIA_2"/>
    <property type="match status" value="1"/>
</dbReference>
<dbReference type="InterPro" id="IPR002178">
    <property type="entry name" value="PTS_EIIA_type-2_dom"/>
</dbReference>
<reference evidence="2 5" key="2">
    <citation type="submission" date="2020-04" db="EMBL/GenBank/DDBJ databases">
        <authorList>
            <person name="Hitch T.C.A."/>
            <person name="Wylensek D."/>
            <person name="Clavel T."/>
        </authorList>
    </citation>
    <scope>NUCLEOTIDE SEQUENCE [LARGE SCALE GENOMIC DNA]</scope>
    <source>
        <strain evidence="2 5">COR2-253-APC-1A</strain>
    </source>
</reference>
<accession>A0A2U1B7L9</accession>
<dbReference type="InterPro" id="IPR016152">
    <property type="entry name" value="PTrfase/Anion_transptr"/>
</dbReference>
<protein>
    <submittedName>
        <fullName evidence="2">PTS transporter subunit EIIA</fullName>
    </submittedName>
    <submittedName>
        <fullName evidence="3">Phosphotransferase IIA-like nitrogen-regulatory protein PtsN</fullName>
    </submittedName>
</protein>
<evidence type="ECO:0000313" key="4">
    <source>
        <dbReference type="Proteomes" id="UP000245959"/>
    </source>
</evidence>
<dbReference type="GeneID" id="78294543"/>
<dbReference type="Proteomes" id="UP000245959">
    <property type="component" value="Unassembled WGS sequence"/>
</dbReference>
<dbReference type="OrthoDB" id="95460at2"/>
<proteinExistence type="predicted"/>
<dbReference type="RefSeq" id="WP_116883222.1">
    <property type="nucleotide sequence ID" value="NZ_CABMMC010000016.1"/>
</dbReference>
<keyword evidence="3" id="KW-0808">Transferase</keyword>
<dbReference type="EMBL" id="QEKH01000006">
    <property type="protein sequence ID" value="PVY44592.1"/>
    <property type="molecule type" value="Genomic_DNA"/>
</dbReference>